<evidence type="ECO:0000256" key="7">
    <source>
        <dbReference type="ARBA" id="ARBA00030236"/>
    </source>
</evidence>
<dbReference type="OrthoDB" id="9773646at2"/>
<evidence type="ECO:0000256" key="6">
    <source>
        <dbReference type="ARBA" id="ARBA00029882"/>
    </source>
</evidence>
<evidence type="ECO:0000256" key="9">
    <source>
        <dbReference type="ARBA" id="ARBA00049935"/>
    </source>
</evidence>
<dbReference type="InterPro" id="IPR010644">
    <property type="entry name" value="ChdC/CLD"/>
</dbReference>
<organism evidence="11 12">
    <name type="scientific">Ilumatobacter fluminis</name>
    <dbReference type="NCBI Taxonomy" id="467091"/>
    <lineage>
        <taxon>Bacteria</taxon>
        <taxon>Bacillati</taxon>
        <taxon>Actinomycetota</taxon>
        <taxon>Acidimicrobiia</taxon>
        <taxon>Acidimicrobiales</taxon>
        <taxon>Ilumatobacteraceae</taxon>
        <taxon>Ilumatobacter</taxon>
    </lineage>
</organism>
<comment type="catalytic activity">
    <reaction evidence="8">
        <text>Fe-coproporphyrin III + 2 H2O2 + 2 H(+) = heme b + 2 CO2 + 4 H2O</text>
        <dbReference type="Rhea" id="RHEA:56516"/>
        <dbReference type="ChEBI" id="CHEBI:15377"/>
        <dbReference type="ChEBI" id="CHEBI:15378"/>
        <dbReference type="ChEBI" id="CHEBI:16240"/>
        <dbReference type="ChEBI" id="CHEBI:16526"/>
        <dbReference type="ChEBI" id="CHEBI:60344"/>
        <dbReference type="ChEBI" id="CHEBI:68438"/>
        <dbReference type="EC" id="1.3.98.5"/>
    </reaction>
    <physiologicalReaction direction="left-to-right" evidence="8">
        <dbReference type="Rhea" id="RHEA:56517"/>
    </physiologicalReaction>
</comment>
<dbReference type="GO" id="GO:0020037">
    <property type="term" value="F:heme binding"/>
    <property type="evidence" value="ECO:0007669"/>
    <property type="project" value="InterPro"/>
</dbReference>
<evidence type="ECO:0000256" key="8">
    <source>
        <dbReference type="ARBA" id="ARBA00049896"/>
    </source>
</evidence>
<gene>
    <name evidence="11" type="ORF">BDK89_0405</name>
</gene>
<keyword evidence="12" id="KW-1185">Reference proteome</keyword>
<dbReference type="GO" id="GO:0016491">
    <property type="term" value="F:oxidoreductase activity"/>
    <property type="evidence" value="ECO:0007669"/>
    <property type="project" value="InterPro"/>
</dbReference>
<dbReference type="Gene3D" id="3.30.70.1030">
    <property type="entry name" value="Apc35880, domain 1"/>
    <property type="match status" value="2"/>
</dbReference>
<evidence type="ECO:0000256" key="4">
    <source>
        <dbReference type="ARBA" id="ARBA00023004"/>
    </source>
</evidence>
<dbReference type="RefSeq" id="WP_133867361.1">
    <property type="nucleotide sequence ID" value="NZ_JAVJPS010000047.1"/>
</dbReference>
<dbReference type="EC" id="1.3.98.5" evidence="10"/>
<proteinExistence type="predicted"/>
<evidence type="ECO:0000256" key="3">
    <source>
        <dbReference type="ARBA" id="ARBA00022723"/>
    </source>
</evidence>
<dbReference type="PANTHER" id="PTHR36843:SF1">
    <property type="entry name" value="COPROHEME DECARBOXYLASE"/>
    <property type="match status" value="1"/>
</dbReference>
<dbReference type="AlphaFoldDB" id="A0A4R7HV51"/>
<comment type="caution">
    <text evidence="11">The sequence shown here is derived from an EMBL/GenBank/DDBJ whole genome shotgun (WGS) entry which is preliminary data.</text>
</comment>
<name>A0A4R7HV51_9ACTN</name>
<keyword evidence="3" id="KW-0479">Metal-binding</keyword>
<accession>A0A4R7HV51</accession>
<dbReference type="Proteomes" id="UP000294558">
    <property type="component" value="Unassembled WGS sequence"/>
</dbReference>
<dbReference type="PANTHER" id="PTHR36843">
    <property type="entry name" value="HEME-DEPENDENT PEROXIDASE YWFI-RELATED"/>
    <property type="match status" value="1"/>
</dbReference>
<evidence type="ECO:0000256" key="2">
    <source>
        <dbReference type="ARBA" id="ARBA00022617"/>
    </source>
</evidence>
<evidence type="ECO:0000256" key="1">
    <source>
        <dbReference type="ARBA" id="ARBA00014413"/>
    </source>
</evidence>
<keyword evidence="4" id="KW-0408">Iron</keyword>
<reference evidence="11 12" key="1">
    <citation type="submission" date="2019-03" db="EMBL/GenBank/DDBJ databases">
        <title>Sequencing the genomes of 1000 actinobacteria strains.</title>
        <authorList>
            <person name="Klenk H.-P."/>
        </authorList>
    </citation>
    <scope>NUCLEOTIDE SEQUENCE [LARGE SCALE GENOMIC DNA]</scope>
    <source>
        <strain evidence="11 12">DSM 18936</strain>
    </source>
</reference>
<evidence type="ECO:0000313" key="11">
    <source>
        <dbReference type="EMBL" id="TDT14847.1"/>
    </source>
</evidence>
<dbReference type="EMBL" id="SOAU01000001">
    <property type="protein sequence ID" value="TDT14847.1"/>
    <property type="molecule type" value="Genomic_DNA"/>
</dbReference>
<dbReference type="GO" id="GO:0046872">
    <property type="term" value="F:metal ion binding"/>
    <property type="evidence" value="ECO:0007669"/>
    <property type="project" value="UniProtKB-KW"/>
</dbReference>
<comment type="pathway">
    <text evidence="5">Porphyrin-containing compound metabolism.</text>
</comment>
<dbReference type="SUPFAM" id="SSF54909">
    <property type="entry name" value="Dimeric alpha+beta barrel"/>
    <property type="match status" value="1"/>
</dbReference>
<keyword evidence="2" id="KW-0349">Heme</keyword>
<protein>
    <recommendedName>
        <fullName evidence="1">Coproheme decarboxylase</fullName>
        <ecNumber evidence="10">1.3.98.5</ecNumber>
    </recommendedName>
    <alternativeName>
        <fullName evidence="6">Coproheme III oxidative decarboxylase</fullName>
    </alternativeName>
    <alternativeName>
        <fullName evidence="7">Hydrogen peroxide-dependent heme synthase</fullName>
    </alternativeName>
</protein>
<evidence type="ECO:0000256" key="5">
    <source>
        <dbReference type="ARBA" id="ARBA00023444"/>
    </source>
</evidence>
<dbReference type="InterPro" id="IPR011008">
    <property type="entry name" value="Dimeric_a/b-barrel"/>
</dbReference>
<evidence type="ECO:0000313" key="12">
    <source>
        <dbReference type="Proteomes" id="UP000294558"/>
    </source>
</evidence>
<comment type="cofactor">
    <cofactor evidence="9">
        <name>Fe-coproporphyrin III</name>
        <dbReference type="ChEBI" id="CHEBI:68438"/>
    </cofactor>
</comment>
<evidence type="ECO:0000256" key="10">
    <source>
        <dbReference type="ARBA" id="ARBA00050019"/>
    </source>
</evidence>
<dbReference type="Pfam" id="PF06778">
    <property type="entry name" value="Chlor_dismutase"/>
    <property type="match status" value="1"/>
</dbReference>
<sequence length="220" mass="24463">MRMETGVCVLHLFLSPPADGRSVDVDGAKATIEWAREHDCQVVTAAMLGHKGDIAVMGLSPDVTTLRHLQTGLQKAGLEVTDSYLSITEVSEYAPGLPEEMLNARLYPQLPPEGKPAFCFYPMSKRREAHANWYATGYEERKEMMYEHGSSGRKFAGRIVQLITGSTGLDEHEWGVTLFGENLEAIKDVVYTLRFDQASSIYGEFGDFYVGYLADITEVL</sequence>